<feature type="domain" description="Beta-lactamase-related" evidence="2">
    <location>
        <begin position="81"/>
        <end position="288"/>
    </location>
</feature>
<dbReference type="PANTHER" id="PTHR43283">
    <property type="entry name" value="BETA-LACTAMASE-RELATED"/>
    <property type="match status" value="1"/>
</dbReference>
<dbReference type="Pfam" id="PF00144">
    <property type="entry name" value="Beta-lactamase"/>
    <property type="match status" value="1"/>
</dbReference>
<dbReference type="InterPro" id="IPR001466">
    <property type="entry name" value="Beta-lactam-related"/>
</dbReference>
<name>A0ABU5VYW0_9BACT</name>
<evidence type="ECO:0000256" key="1">
    <source>
        <dbReference type="ARBA" id="ARBA00022801"/>
    </source>
</evidence>
<dbReference type="GO" id="GO:0016787">
    <property type="term" value="F:hydrolase activity"/>
    <property type="evidence" value="ECO:0007669"/>
    <property type="project" value="UniProtKB-KW"/>
</dbReference>
<evidence type="ECO:0000313" key="3">
    <source>
        <dbReference type="EMBL" id="MEA9356775.1"/>
    </source>
</evidence>
<proteinExistence type="predicted"/>
<keyword evidence="4" id="KW-1185">Reference proteome</keyword>
<dbReference type="SUPFAM" id="SSF56601">
    <property type="entry name" value="beta-lactamase/transpeptidase-like"/>
    <property type="match status" value="1"/>
</dbReference>
<dbReference type="InterPro" id="IPR050789">
    <property type="entry name" value="Diverse_Enzym_Activities"/>
</dbReference>
<dbReference type="InterPro" id="IPR012338">
    <property type="entry name" value="Beta-lactam/transpept-like"/>
</dbReference>
<accession>A0ABU5VYW0</accession>
<reference evidence="3 4" key="1">
    <citation type="submission" date="2023-11" db="EMBL/GenBank/DDBJ databases">
        <title>A Novel Polar Bacteriovorax (B. antarcticus) Isolated from the Biocrust in Antarctica.</title>
        <authorList>
            <person name="Mun W."/>
            <person name="Choi S.Y."/>
            <person name="Mitchell R.J."/>
        </authorList>
    </citation>
    <scope>NUCLEOTIDE SEQUENCE [LARGE SCALE GENOMIC DNA]</scope>
    <source>
        <strain evidence="3 4">PP10</strain>
    </source>
</reference>
<keyword evidence="1 3" id="KW-0378">Hydrolase</keyword>
<organism evidence="3 4">
    <name type="scientific">Bacteriovorax antarcticus</name>
    <dbReference type="NCBI Taxonomy" id="3088717"/>
    <lineage>
        <taxon>Bacteria</taxon>
        <taxon>Pseudomonadati</taxon>
        <taxon>Bdellovibrionota</taxon>
        <taxon>Bacteriovoracia</taxon>
        <taxon>Bacteriovoracales</taxon>
        <taxon>Bacteriovoracaceae</taxon>
        <taxon>Bacteriovorax</taxon>
    </lineage>
</organism>
<dbReference type="EMBL" id="JAYGJQ010000002">
    <property type="protein sequence ID" value="MEA9356775.1"/>
    <property type="molecule type" value="Genomic_DNA"/>
</dbReference>
<comment type="caution">
    <text evidence="3">The sequence shown here is derived from an EMBL/GenBank/DDBJ whole genome shotgun (WGS) entry which is preliminary data.</text>
</comment>
<evidence type="ECO:0000313" key="4">
    <source>
        <dbReference type="Proteomes" id="UP001302274"/>
    </source>
</evidence>
<sequence length="303" mass="34220">MKNQLLDSALSLLEDQHFDSLAVGVIDFKNQKFENFEISATNVVSEKPYLYFDLASLTKALTNSAVRLKSPEVFDEKSNLLLNHTAGLPSGGLLSKKTWREEILSYDVKLSPTLYSDYSSLRCMLEIEKKSGKKLKELCSYYFDPELVHWMELPENAFSPEYGIRNKQIISGQVHDNNCFNIAEFVSHAGLFATIDGLCRSLINLNQKASMNEQMLNAFKTHKNEDRFVMGFDHVMDPENTLAGKGATTKTFGHLGFTGTSFWINPETNIGAVILTNATQTYWYERSGLTKLRKALGAAIWRM</sequence>
<dbReference type="Gene3D" id="3.40.710.10">
    <property type="entry name" value="DD-peptidase/beta-lactamase superfamily"/>
    <property type="match status" value="1"/>
</dbReference>
<dbReference type="RefSeq" id="WP_323576672.1">
    <property type="nucleotide sequence ID" value="NZ_JAYGJQ010000002.1"/>
</dbReference>
<dbReference type="Proteomes" id="UP001302274">
    <property type="component" value="Unassembled WGS sequence"/>
</dbReference>
<dbReference type="PANTHER" id="PTHR43283:SF11">
    <property type="entry name" value="BETA-LACTAMASE-RELATED DOMAIN-CONTAINING PROTEIN"/>
    <property type="match status" value="1"/>
</dbReference>
<evidence type="ECO:0000259" key="2">
    <source>
        <dbReference type="Pfam" id="PF00144"/>
    </source>
</evidence>
<gene>
    <name evidence="3" type="ORF">SHI21_11190</name>
</gene>
<dbReference type="EC" id="3.1.1.103" evidence="3"/>
<protein>
    <submittedName>
        <fullName evidence="3">Serine hydrolase domain-containing protein</fullName>
        <ecNumber evidence="3">3.1.1.103</ecNumber>
    </submittedName>
</protein>